<keyword evidence="3" id="KW-1185">Reference proteome</keyword>
<evidence type="ECO:0000313" key="3">
    <source>
        <dbReference type="Proteomes" id="UP000652761"/>
    </source>
</evidence>
<evidence type="ECO:0000256" key="1">
    <source>
        <dbReference type="SAM" id="MobiDB-lite"/>
    </source>
</evidence>
<dbReference type="AlphaFoldDB" id="A0A843TQ01"/>
<accession>A0A843TQ01</accession>
<organism evidence="2 3">
    <name type="scientific">Colocasia esculenta</name>
    <name type="common">Wild taro</name>
    <name type="synonym">Arum esculentum</name>
    <dbReference type="NCBI Taxonomy" id="4460"/>
    <lineage>
        <taxon>Eukaryota</taxon>
        <taxon>Viridiplantae</taxon>
        <taxon>Streptophyta</taxon>
        <taxon>Embryophyta</taxon>
        <taxon>Tracheophyta</taxon>
        <taxon>Spermatophyta</taxon>
        <taxon>Magnoliopsida</taxon>
        <taxon>Liliopsida</taxon>
        <taxon>Araceae</taxon>
        <taxon>Aroideae</taxon>
        <taxon>Colocasieae</taxon>
        <taxon>Colocasia</taxon>
    </lineage>
</organism>
<dbReference type="EMBL" id="NMUH01000154">
    <property type="protein sequence ID" value="MQL73131.1"/>
    <property type="molecule type" value="Genomic_DNA"/>
</dbReference>
<evidence type="ECO:0000313" key="2">
    <source>
        <dbReference type="EMBL" id="MQL73131.1"/>
    </source>
</evidence>
<sequence length="200" mass="21323">MPGKIIYPAAASAAALPPLSAEGAATAEVGGRLRDWNLELGDLSGGGANNQQLPRLRLRQLHHASDRMEVLPGAEQLQMGDVWDQEDYPHMLRSDLGAFAAPVSCIRVGRGVGKEAMLANFGASSFRCDSDEYLPVTFLQPRSGEEPCLPPTLVGKRWPRSTNTPRQQLLQQAVAAPAAGAPDISSSSFSSTTARSSRKT</sequence>
<feature type="compositionally biased region" description="Low complexity" evidence="1">
    <location>
        <begin position="167"/>
        <end position="200"/>
    </location>
</feature>
<proteinExistence type="predicted"/>
<dbReference type="Proteomes" id="UP000652761">
    <property type="component" value="Unassembled WGS sequence"/>
</dbReference>
<protein>
    <submittedName>
        <fullName evidence="2">Uncharacterized protein</fullName>
    </submittedName>
</protein>
<feature type="region of interest" description="Disordered" evidence="1">
    <location>
        <begin position="154"/>
        <end position="200"/>
    </location>
</feature>
<reference evidence="2" key="1">
    <citation type="submission" date="2017-07" db="EMBL/GenBank/DDBJ databases">
        <title>Taro Niue Genome Assembly and Annotation.</title>
        <authorList>
            <person name="Atibalentja N."/>
            <person name="Keating K."/>
            <person name="Fields C.J."/>
        </authorList>
    </citation>
    <scope>NUCLEOTIDE SEQUENCE</scope>
    <source>
        <strain evidence="2">Niue_2</strain>
        <tissue evidence="2">Leaf</tissue>
    </source>
</reference>
<name>A0A843TQ01_COLES</name>
<gene>
    <name evidence="2" type="ORF">Taro_005446</name>
</gene>
<comment type="caution">
    <text evidence="2">The sequence shown here is derived from an EMBL/GenBank/DDBJ whole genome shotgun (WGS) entry which is preliminary data.</text>
</comment>